<dbReference type="PROSITE" id="PS50905">
    <property type="entry name" value="FERRITIN_LIKE"/>
    <property type="match status" value="1"/>
</dbReference>
<dbReference type="SUPFAM" id="SSF47240">
    <property type="entry name" value="Ferritin-like"/>
    <property type="match status" value="1"/>
</dbReference>
<dbReference type="AlphaFoldDB" id="A0A938BSP9"/>
<feature type="domain" description="Ferritin-like diiron" evidence="1">
    <location>
        <begin position="1"/>
        <end position="34"/>
    </location>
</feature>
<sequence length="34" mass="3868">MLGEKMQAALNQQVNAELYSGYLYLSMAANFERL</sequence>
<name>A0A938BSP9_UNCEI</name>
<dbReference type="InterPro" id="IPR009040">
    <property type="entry name" value="Ferritin-like_diiron"/>
</dbReference>
<dbReference type="InterPro" id="IPR009078">
    <property type="entry name" value="Ferritin-like_SF"/>
</dbReference>
<dbReference type="Pfam" id="PF00210">
    <property type="entry name" value="Ferritin"/>
    <property type="match status" value="1"/>
</dbReference>
<dbReference type="Proteomes" id="UP000748308">
    <property type="component" value="Unassembled WGS sequence"/>
</dbReference>
<reference evidence="2" key="1">
    <citation type="submission" date="2019-03" db="EMBL/GenBank/DDBJ databases">
        <title>Lake Tanganyika Metagenome-Assembled Genomes (MAGs).</title>
        <authorList>
            <person name="Tran P."/>
        </authorList>
    </citation>
    <scope>NUCLEOTIDE SEQUENCE</scope>
    <source>
        <strain evidence="2">M_DeepCast_400m_m2_100</strain>
    </source>
</reference>
<protein>
    <submittedName>
        <fullName evidence="2">Ferritin</fullName>
    </submittedName>
</protein>
<evidence type="ECO:0000313" key="3">
    <source>
        <dbReference type="Proteomes" id="UP000748308"/>
    </source>
</evidence>
<gene>
    <name evidence="2" type="ORF">FJY75_14185</name>
</gene>
<dbReference type="InterPro" id="IPR012347">
    <property type="entry name" value="Ferritin-like"/>
</dbReference>
<feature type="non-terminal residue" evidence="2">
    <location>
        <position position="34"/>
    </location>
</feature>
<dbReference type="GO" id="GO:0008199">
    <property type="term" value="F:ferric iron binding"/>
    <property type="evidence" value="ECO:0007669"/>
    <property type="project" value="InterPro"/>
</dbReference>
<organism evidence="2 3">
    <name type="scientific">Eiseniibacteriota bacterium</name>
    <dbReference type="NCBI Taxonomy" id="2212470"/>
    <lineage>
        <taxon>Bacteria</taxon>
        <taxon>Candidatus Eiseniibacteriota</taxon>
    </lineage>
</organism>
<proteinExistence type="predicted"/>
<evidence type="ECO:0000313" key="2">
    <source>
        <dbReference type="EMBL" id="MBM3318991.1"/>
    </source>
</evidence>
<dbReference type="InterPro" id="IPR008331">
    <property type="entry name" value="Ferritin_DPS_dom"/>
</dbReference>
<dbReference type="Gene3D" id="1.20.1260.10">
    <property type="match status" value="1"/>
</dbReference>
<evidence type="ECO:0000259" key="1">
    <source>
        <dbReference type="PROSITE" id="PS50905"/>
    </source>
</evidence>
<comment type="caution">
    <text evidence="2">The sequence shown here is derived from an EMBL/GenBank/DDBJ whole genome shotgun (WGS) entry which is preliminary data.</text>
</comment>
<accession>A0A938BSP9</accession>
<dbReference type="EMBL" id="VGIY01000583">
    <property type="protein sequence ID" value="MBM3318991.1"/>
    <property type="molecule type" value="Genomic_DNA"/>
</dbReference>